<sequence length="112" mass="12614">MRGLLLAFADSPLEFGVVRSTCLKATWRFSRSVEMVTQLFCFVLVRFLDHEARSDILAVCKEATFDTLLGVGEDADAAKDQILNRLRDAATFYKLVITEAKIILRDPNAEED</sequence>
<evidence type="ECO:0000313" key="2">
    <source>
        <dbReference type="RefSeq" id="XP_026191032.1"/>
    </source>
</evidence>
<name>A0A6P6RU75_9EIME</name>
<dbReference type="GeneID" id="34621602"/>
<keyword evidence="1" id="KW-1185">Reference proteome</keyword>
<dbReference type="RefSeq" id="XP_026191032.1">
    <property type="nucleotide sequence ID" value="XM_026335247.1"/>
</dbReference>
<dbReference type="Proteomes" id="UP000515125">
    <property type="component" value="Unplaced"/>
</dbReference>
<organism evidence="1 2">
    <name type="scientific">Cyclospora cayetanensis</name>
    <dbReference type="NCBI Taxonomy" id="88456"/>
    <lineage>
        <taxon>Eukaryota</taxon>
        <taxon>Sar</taxon>
        <taxon>Alveolata</taxon>
        <taxon>Apicomplexa</taxon>
        <taxon>Conoidasida</taxon>
        <taxon>Coccidia</taxon>
        <taxon>Eucoccidiorida</taxon>
        <taxon>Eimeriorina</taxon>
        <taxon>Eimeriidae</taxon>
        <taxon>Cyclospora</taxon>
    </lineage>
</organism>
<dbReference type="OrthoDB" id="10474199at2759"/>
<accession>A0A6P6RU75</accession>
<dbReference type="AlphaFoldDB" id="A0A6P6RU75"/>
<reference evidence="2" key="1">
    <citation type="submission" date="2025-08" db="UniProtKB">
        <authorList>
            <consortium name="RefSeq"/>
        </authorList>
    </citation>
    <scope>IDENTIFICATION</scope>
</reference>
<evidence type="ECO:0000313" key="1">
    <source>
        <dbReference type="Proteomes" id="UP000515125"/>
    </source>
</evidence>
<proteinExistence type="predicted"/>
<gene>
    <name evidence="2" type="primary">LOC34621602</name>
</gene>
<protein>
    <submittedName>
        <fullName evidence="2">Uncharacterized protein LOC34621602</fullName>
    </submittedName>
</protein>